<sequence>MSQDYVNPFDDEQYRFHVLANARGQYSLWPEFADVPPGWQHRFGPAARAECVDYVERHWQAINPFARTAGGNA</sequence>
<evidence type="ECO:0000259" key="1">
    <source>
        <dbReference type="SMART" id="SM00923"/>
    </source>
</evidence>
<name>A0AA88CCA0_9BURK</name>
<dbReference type="Pfam" id="PF03621">
    <property type="entry name" value="MbtH"/>
    <property type="match status" value="1"/>
</dbReference>
<dbReference type="SMART" id="SM00923">
    <property type="entry name" value="MbtH"/>
    <property type="match status" value="1"/>
</dbReference>
<gene>
    <name evidence="2" type="ORF">GCM10007388_23870</name>
</gene>
<feature type="domain" description="MbtH-like" evidence="1">
    <location>
        <begin position="7"/>
        <end position="57"/>
    </location>
</feature>
<evidence type="ECO:0000313" key="3">
    <source>
        <dbReference type="Proteomes" id="UP000619512"/>
    </source>
</evidence>
<dbReference type="InterPro" id="IPR037407">
    <property type="entry name" value="MLP_fam"/>
</dbReference>
<organism evidence="2 3">
    <name type="scientific">Pseudoduganella plicata</name>
    <dbReference type="NCBI Taxonomy" id="321984"/>
    <lineage>
        <taxon>Bacteria</taxon>
        <taxon>Pseudomonadati</taxon>
        <taxon>Pseudomonadota</taxon>
        <taxon>Betaproteobacteria</taxon>
        <taxon>Burkholderiales</taxon>
        <taxon>Oxalobacteraceae</taxon>
        <taxon>Telluria group</taxon>
        <taxon>Pseudoduganella</taxon>
    </lineage>
</organism>
<dbReference type="Gene3D" id="3.90.820.10">
    <property type="entry name" value="Structural Genomics, Unknown Function 30-nov-00 1gh9 Mol_id"/>
    <property type="match status" value="1"/>
</dbReference>
<dbReference type="Proteomes" id="UP000619512">
    <property type="component" value="Unassembled WGS sequence"/>
</dbReference>
<dbReference type="RefSeq" id="WP_189568837.1">
    <property type="nucleotide sequence ID" value="NZ_BMWW01000003.1"/>
</dbReference>
<evidence type="ECO:0000313" key="2">
    <source>
        <dbReference type="EMBL" id="GGY89569.1"/>
    </source>
</evidence>
<dbReference type="PANTHER" id="PTHR38444">
    <property type="entry name" value="ENTEROBACTIN BIOSYNTHESIS PROTEIN YBDZ"/>
    <property type="match status" value="1"/>
</dbReference>
<dbReference type="PANTHER" id="PTHR38444:SF1">
    <property type="entry name" value="ENTEROBACTIN BIOSYNTHESIS PROTEIN YBDZ"/>
    <property type="match status" value="1"/>
</dbReference>
<dbReference type="AlphaFoldDB" id="A0AA88CCA0"/>
<dbReference type="EMBL" id="BMWW01000003">
    <property type="protein sequence ID" value="GGY89569.1"/>
    <property type="molecule type" value="Genomic_DNA"/>
</dbReference>
<accession>A0AA88CCA0</accession>
<dbReference type="InterPro" id="IPR038020">
    <property type="entry name" value="MbtH-like_sf"/>
</dbReference>
<reference evidence="2" key="2">
    <citation type="submission" date="2022-12" db="EMBL/GenBank/DDBJ databases">
        <authorList>
            <person name="Sun Q."/>
            <person name="Kim S."/>
        </authorList>
    </citation>
    <scope>NUCLEOTIDE SEQUENCE</scope>
    <source>
        <strain evidence="2">KCTC 12344</strain>
    </source>
</reference>
<comment type="caution">
    <text evidence="2">The sequence shown here is derived from an EMBL/GenBank/DDBJ whole genome shotgun (WGS) entry which is preliminary data.</text>
</comment>
<dbReference type="SUPFAM" id="SSF160582">
    <property type="entry name" value="MbtH-like"/>
    <property type="match status" value="1"/>
</dbReference>
<reference evidence="2" key="1">
    <citation type="journal article" date="2014" name="Int. J. Syst. Evol. Microbiol.">
        <title>Complete genome sequence of Corynebacterium casei LMG S-19264T (=DSM 44701T), isolated from a smear-ripened cheese.</title>
        <authorList>
            <consortium name="US DOE Joint Genome Institute (JGI-PGF)"/>
            <person name="Walter F."/>
            <person name="Albersmeier A."/>
            <person name="Kalinowski J."/>
            <person name="Ruckert C."/>
        </authorList>
    </citation>
    <scope>NUCLEOTIDE SEQUENCE</scope>
    <source>
        <strain evidence="2">KCTC 12344</strain>
    </source>
</reference>
<dbReference type="GO" id="GO:0005829">
    <property type="term" value="C:cytosol"/>
    <property type="evidence" value="ECO:0007669"/>
    <property type="project" value="TreeGrafter"/>
</dbReference>
<proteinExistence type="predicted"/>
<dbReference type="InterPro" id="IPR005153">
    <property type="entry name" value="MbtH-like_dom"/>
</dbReference>
<dbReference type="GO" id="GO:0019290">
    <property type="term" value="P:siderophore biosynthetic process"/>
    <property type="evidence" value="ECO:0007669"/>
    <property type="project" value="TreeGrafter"/>
</dbReference>
<protein>
    <submittedName>
        <fullName evidence="2">Protein mbtH</fullName>
    </submittedName>
</protein>